<name>A0A9D1G239_9FIRM</name>
<sequence>MPNRVIKESIKRSPQIDSLTWFEEVVFYRLIVTADDYGCLDGRITLLKNELFPTKDTITKKSIEDAIQKLASVGLLRLYEVNGMPYIALPTWERHQRIRNKYRKYPPPPPEEELTANRGQMTADCPYESESNPNPNPWGTGACAREEQPPAGNLDDGWARVVSAYEANIYPVLPRGRALEALISYCEDLGADVVCAAIEATNLAQPDSPRPYLSRLLAAWAERGVNTLQAAQAEMRLHRQRGRERVQSEERYEPPVKFFRHQNGGEAQ</sequence>
<evidence type="ECO:0000313" key="3">
    <source>
        <dbReference type="Proteomes" id="UP000824140"/>
    </source>
</evidence>
<organism evidence="2 3">
    <name type="scientific">Candidatus Alectryocaccomicrobium excrementavium</name>
    <dbReference type="NCBI Taxonomy" id="2840668"/>
    <lineage>
        <taxon>Bacteria</taxon>
        <taxon>Bacillati</taxon>
        <taxon>Bacillota</taxon>
        <taxon>Clostridia</taxon>
        <taxon>Candidatus Alectryocaccomicrobium</taxon>
    </lineage>
</organism>
<evidence type="ECO:0000256" key="1">
    <source>
        <dbReference type="SAM" id="MobiDB-lite"/>
    </source>
</evidence>
<reference evidence="2" key="1">
    <citation type="submission" date="2020-10" db="EMBL/GenBank/DDBJ databases">
        <authorList>
            <person name="Gilroy R."/>
        </authorList>
    </citation>
    <scope>NUCLEOTIDE SEQUENCE</scope>
    <source>
        <strain evidence="2">13766</strain>
    </source>
</reference>
<accession>A0A9D1G239</accession>
<gene>
    <name evidence="2" type="ORF">IAA84_08620</name>
</gene>
<reference evidence="2" key="2">
    <citation type="journal article" date="2021" name="PeerJ">
        <title>Extensive microbial diversity within the chicken gut microbiome revealed by metagenomics and culture.</title>
        <authorList>
            <person name="Gilroy R."/>
            <person name="Ravi A."/>
            <person name="Getino M."/>
            <person name="Pursley I."/>
            <person name="Horton D.L."/>
            <person name="Alikhan N.F."/>
            <person name="Baker D."/>
            <person name="Gharbi K."/>
            <person name="Hall N."/>
            <person name="Watson M."/>
            <person name="Adriaenssens E.M."/>
            <person name="Foster-Nyarko E."/>
            <person name="Jarju S."/>
            <person name="Secka A."/>
            <person name="Antonio M."/>
            <person name="Oren A."/>
            <person name="Chaudhuri R.R."/>
            <person name="La Ragione R."/>
            <person name="Hildebrand F."/>
            <person name="Pallen M.J."/>
        </authorList>
    </citation>
    <scope>NUCLEOTIDE SEQUENCE</scope>
    <source>
        <strain evidence="2">13766</strain>
    </source>
</reference>
<comment type="caution">
    <text evidence="2">The sequence shown here is derived from an EMBL/GenBank/DDBJ whole genome shotgun (WGS) entry which is preliminary data.</text>
</comment>
<dbReference type="AlphaFoldDB" id="A0A9D1G239"/>
<feature type="compositionally biased region" description="Basic and acidic residues" evidence="1">
    <location>
        <begin position="243"/>
        <end position="254"/>
    </location>
</feature>
<feature type="region of interest" description="Disordered" evidence="1">
    <location>
        <begin position="243"/>
        <end position="268"/>
    </location>
</feature>
<dbReference type="Proteomes" id="UP000824140">
    <property type="component" value="Unassembled WGS sequence"/>
</dbReference>
<evidence type="ECO:0000313" key="2">
    <source>
        <dbReference type="EMBL" id="HIS93060.1"/>
    </source>
</evidence>
<evidence type="ECO:0008006" key="4">
    <source>
        <dbReference type="Google" id="ProtNLM"/>
    </source>
</evidence>
<protein>
    <recommendedName>
        <fullName evidence="4">DnaD domain-containing protein</fullName>
    </recommendedName>
</protein>
<proteinExistence type="predicted"/>
<dbReference type="EMBL" id="DVJN01000172">
    <property type="protein sequence ID" value="HIS93060.1"/>
    <property type="molecule type" value="Genomic_DNA"/>
</dbReference>